<evidence type="ECO:0000313" key="8">
    <source>
        <dbReference type="EMBL" id="MFC6662774.1"/>
    </source>
</evidence>
<evidence type="ECO:0000256" key="1">
    <source>
        <dbReference type="ARBA" id="ARBA00004141"/>
    </source>
</evidence>
<keyword evidence="9" id="KW-1185">Reference proteome</keyword>
<proteinExistence type="inferred from homology"/>
<dbReference type="PANTHER" id="PTHR31272:SF4">
    <property type="entry name" value="CYTOCHROME C-TYPE BIOGENESIS PROTEIN HI_1454-RELATED"/>
    <property type="match status" value="1"/>
</dbReference>
<reference evidence="9" key="1">
    <citation type="journal article" date="2019" name="Int. J. Syst. Evol. Microbiol.">
        <title>The Global Catalogue of Microorganisms (GCM) 10K type strain sequencing project: providing services to taxonomists for standard genome sequencing and annotation.</title>
        <authorList>
            <consortium name="The Broad Institute Genomics Platform"/>
            <consortium name="The Broad Institute Genome Sequencing Center for Infectious Disease"/>
            <person name="Wu L."/>
            <person name="Ma J."/>
        </authorList>
    </citation>
    <scope>NUCLEOTIDE SEQUENCE [LARGE SCALE GENOMIC DNA]</scope>
    <source>
        <strain evidence="9">CCUG 63830</strain>
    </source>
</reference>
<keyword evidence="4 6" id="KW-1133">Transmembrane helix</keyword>
<feature type="transmembrane region" description="Helical" evidence="6">
    <location>
        <begin position="43"/>
        <end position="67"/>
    </location>
</feature>
<comment type="subcellular location">
    <subcellularLocation>
        <location evidence="1">Membrane</location>
        <topology evidence="1">Multi-pass membrane protein</topology>
    </subcellularLocation>
</comment>
<dbReference type="Pfam" id="PF02683">
    <property type="entry name" value="DsbD_TM"/>
    <property type="match status" value="1"/>
</dbReference>
<evidence type="ECO:0000259" key="7">
    <source>
        <dbReference type="Pfam" id="PF02683"/>
    </source>
</evidence>
<dbReference type="InterPro" id="IPR051790">
    <property type="entry name" value="Cytochrome_c-biogenesis_DsbD"/>
</dbReference>
<evidence type="ECO:0000256" key="6">
    <source>
        <dbReference type="SAM" id="Phobius"/>
    </source>
</evidence>
<feature type="transmembrane region" description="Helical" evidence="6">
    <location>
        <begin position="153"/>
        <end position="171"/>
    </location>
</feature>
<feature type="transmembrane region" description="Helical" evidence="6">
    <location>
        <begin position="115"/>
        <end position="141"/>
    </location>
</feature>
<evidence type="ECO:0000256" key="3">
    <source>
        <dbReference type="ARBA" id="ARBA00022692"/>
    </source>
</evidence>
<dbReference type="InterPro" id="IPR003834">
    <property type="entry name" value="Cyt_c_assmbl_TM_dom"/>
</dbReference>
<name>A0ABW1ZQM5_9DEIO</name>
<evidence type="ECO:0000256" key="2">
    <source>
        <dbReference type="ARBA" id="ARBA00006143"/>
    </source>
</evidence>
<organism evidence="8 9">
    <name type="scientific">Deinococcus multiflagellatus</name>
    <dbReference type="NCBI Taxonomy" id="1656887"/>
    <lineage>
        <taxon>Bacteria</taxon>
        <taxon>Thermotogati</taxon>
        <taxon>Deinococcota</taxon>
        <taxon>Deinococci</taxon>
        <taxon>Deinococcales</taxon>
        <taxon>Deinococcaceae</taxon>
        <taxon>Deinococcus</taxon>
    </lineage>
</organism>
<evidence type="ECO:0000313" key="9">
    <source>
        <dbReference type="Proteomes" id="UP001596317"/>
    </source>
</evidence>
<feature type="transmembrane region" description="Helical" evidence="6">
    <location>
        <begin position="73"/>
        <end position="95"/>
    </location>
</feature>
<accession>A0ABW1ZQM5</accession>
<dbReference type="Proteomes" id="UP001596317">
    <property type="component" value="Unassembled WGS sequence"/>
</dbReference>
<keyword evidence="3 6" id="KW-0812">Transmembrane</keyword>
<feature type="transmembrane region" description="Helical" evidence="6">
    <location>
        <begin position="6"/>
        <end position="31"/>
    </location>
</feature>
<dbReference type="EMBL" id="JBHSWB010000002">
    <property type="protein sequence ID" value="MFC6662774.1"/>
    <property type="molecule type" value="Genomic_DNA"/>
</dbReference>
<dbReference type="RefSeq" id="WP_224612228.1">
    <property type="nucleotide sequence ID" value="NZ_JAIQXV010000024.1"/>
</dbReference>
<feature type="domain" description="Cytochrome C biogenesis protein transmembrane" evidence="7">
    <location>
        <begin position="6"/>
        <end position="203"/>
    </location>
</feature>
<sequence length="225" mass="23387">MTPTFTLAFLAGLLSCLSPCVLPLLPSYVGVLGGARSPLKRALGFIAGFTLVFLALGATASTLGAYLAPHKIVLGRAGGVVMIVFGLFMLGLVRLPLLERDYRSGLAPGKTSGPLILGVAFGFGWSPCIGPVLGSVLGLAASSASLSTGVTLLGAYSLGLAVPFILIALLWQRVNLRALQRYSVGVERVGGVILVATGFLMVSDQFTRLASLTLQLMPSWLQGRL</sequence>
<gene>
    <name evidence="8" type="ORF">ACFP90_22265</name>
</gene>
<evidence type="ECO:0000256" key="4">
    <source>
        <dbReference type="ARBA" id="ARBA00022989"/>
    </source>
</evidence>
<evidence type="ECO:0000256" key="5">
    <source>
        <dbReference type="ARBA" id="ARBA00023136"/>
    </source>
</evidence>
<dbReference type="PANTHER" id="PTHR31272">
    <property type="entry name" value="CYTOCHROME C-TYPE BIOGENESIS PROTEIN HI_1454-RELATED"/>
    <property type="match status" value="1"/>
</dbReference>
<protein>
    <submittedName>
        <fullName evidence="8">Cytochrome c biogenesis CcdA family protein</fullName>
    </submittedName>
</protein>
<keyword evidence="5 6" id="KW-0472">Membrane</keyword>
<comment type="caution">
    <text evidence="8">The sequence shown here is derived from an EMBL/GenBank/DDBJ whole genome shotgun (WGS) entry which is preliminary data.</text>
</comment>
<comment type="similarity">
    <text evidence="2">Belongs to the DsbD family.</text>
</comment>